<evidence type="ECO:0000259" key="4">
    <source>
        <dbReference type="Pfam" id="PF13407"/>
    </source>
</evidence>
<dbReference type="PANTHER" id="PTHR30036:SF7">
    <property type="entry name" value="ABC TRANSPORTER PERIPLASMIC-BINDING PROTEIN YPHF"/>
    <property type="match status" value="1"/>
</dbReference>
<evidence type="ECO:0000256" key="1">
    <source>
        <dbReference type="ARBA" id="ARBA00004196"/>
    </source>
</evidence>
<keyword evidence="3" id="KW-0812">Transmembrane</keyword>
<dbReference type="InterPro" id="IPR025997">
    <property type="entry name" value="SBP_2_dom"/>
</dbReference>
<accession>A0A8J2YIB5</accession>
<dbReference type="PANTHER" id="PTHR30036">
    <property type="entry name" value="D-XYLOSE-BINDING PERIPLASMIC PROTEIN"/>
    <property type="match status" value="1"/>
</dbReference>
<dbReference type="RefSeq" id="WP_188694386.1">
    <property type="nucleotide sequence ID" value="NZ_BMIR01000011.1"/>
</dbReference>
<feature type="domain" description="Periplasmic binding protein" evidence="4">
    <location>
        <begin position="50"/>
        <end position="304"/>
    </location>
</feature>
<comment type="caution">
    <text evidence="5">The sequence shown here is derived from an EMBL/GenBank/DDBJ whole genome shotgun (WGS) entry which is preliminary data.</text>
</comment>
<comment type="similarity">
    <text evidence="2">Belongs to the bacterial solute-binding protein 2 family.</text>
</comment>
<keyword evidence="3" id="KW-0472">Membrane</keyword>
<gene>
    <name evidence="5" type="ORF">GCM10011391_24820</name>
</gene>
<proteinExistence type="inferred from homology"/>
<dbReference type="InterPro" id="IPR050555">
    <property type="entry name" value="Bact_Solute-Bind_Prot2"/>
</dbReference>
<keyword evidence="3" id="KW-1133">Transmembrane helix</keyword>
<dbReference type="InterPro" id="IPR028082">
    <property type="entry name" value="Peripla_BP_I"/>
</dbReference>
<dbReference type="Pfam" id="PF13407">
    <property type="entry name" value="Peripla_BP_4"/>
    <property type="match status" value="1"/>
</dbReference>
<dbReference type="AlphaFoldDB" id="A0A8J2YIB5"/>
<evidence type="ECO:0000313" key="5">
    <source>
        <dbReference type="EMBL" id="GGE45009.1"/>
    </source>
</evidence>
<organism evidence="5 6">
    <name type="scientific">Pullulanibacillus camelliae</name>
    <dbReference type="NCBI Taxonomy" id="1707096"/>
    <lineage>
        <taxon>Bacteria</taxon>
        <taxon>Bacillati</taxon>
        <taxon>Bacillota</taxon>
        <taxon>Bacilli</taxon>
        <taxon>Bacillales</taxon>
        <taxon>Sporolactobacillaceae</taxon>
        <taxon>Pullulanibacillus</taxon>
    </lineage>
</organism>
<dbReference type="GO" id="GO:0030288">
    <property type="term" value="C:outer membrane-bounded periplasmic space"/>
    <property type="evidence" value="ECO:0007669"/>
    <property type="project" value="TreeGrafter"/>
</dbReference>
<evidence type="ECO:0000256" key="3">
    <source>
        <dbReference type="SAM" id="Phobius"/>
    </source>
</evidence>
<feature type="transmembrane region" description="Helical" evidence="3">
    <location>
        <begin position="6"/>
        <end position="27"/>
    </location>
</feature>
<reference evidence="5" key="2">
    <citation type="submission" date="2020-09" db="EMBL/GenBank/DDBJ databases">
        <authorList>
            <person name="Sun Q."/>
            <person name="Zhou Y."/>
        </authorList>
    </citation>
    <scope>NUCLEOTIDE SEQUENCE</scope>
    <source>
        <strain evidence="5">CGMCC 1.15371</strain>
    </source>
</reference>
<protein>
    <recommendedName>
        <fullName evidence="4">Periplasmic binding protein domain-containing protein</fullName>
    </recommendedName>
</protein>
<dbReference type="Proteomes" id="UP000628775">
    <property type="component" value="Unassembled WGS sequence"/>
</dbReference>
<evidence type="ECO:0000256" key="2">
    <source>
        <dbReference type="ARBA" id="ARBA00007639"/>
    </source>
</evidence>
<name>A0A8J2YIB5_9BACL</name>
<dbReference type="GO" id="GO:0030246">
    <property type="term" value="F:carbohydrate binding"/>
    <property type="evidence" value="ECO:0007669"/>
    <property type="project" value="TreeGrafter"/>
</dbReference>
<dbReference type="CDD" id="cd06314">
    <property type="entry name" value="PBP1_tmGBP"/>
    <property type="match status" value="1"/>
</dbReference>
<sequence>MRVRYVIISVLLICFIISFSLSIYFYLKALNNNARLTDGKPIQSPAYHFILIPEEMDNPYWHLVEEGAKAAGAKIDAAIEYKGPVQTNMEEHIDAIDTAIAAKVDGIITQGTPNPKMTAVINAAIQKGIPVITIDSDDPNSRRVAYIGTNNFKAGYQAGKALVKATHGKAEVGVVTGNFDSANEKQRVAGFKKAISEAPDVHIVDVEESHITRVRAAEETYNMLIKYPKINAFFGTSALDGTGISAIVEQLARKKDTYIMAFDTLKDTQALIKKGNIDATVSQEPYQMGYKSVMMLLDILKGKQVKPLNYTDSKILHASDLPISTKDAEVKKK</sequence>
<comment type="subcellular location">
    <subcellularLocation>
        <location evidence="1">Cell envelope</location>
    </subcellularLocation>
</comment>
<evidence type="ECO:0000313" key="6">
    <source>
        <dbReference type="Proteomes" id="UP000628775"/>
    </source>
</evidence>
<reference evidence="5" key="1">
    <citation type="journal article" date="2014" name="Int. J. Syst. Evol. Microbiol.">
        <title>Complete genome sequence of Corynebacterium casei LMG S-19264T (=DSM 44701T), isolated from a smear-ripened cheese.</title>
        <authorList>
            <consortium name="US DOE Joint Genome Institute (JGI-PGF)"/>
            <person name="Walter F."/>
            <person name="Albersmeier A."/>
            <person name="Kalinowski J."/>
            <person name="Ruckert C."/>
        </authorList>
    </citation>
    <scope>NUCLEOTIDE SEQUENCE</scope>
    <source>
        <strain evidence="5">CGMCC 1.15371</strain>
    </source>
</reference>
<dbReference type="Gene3D" id="3.40.50.2300">
    <property type="match status" value="2"/>
</dbReference>
<dbReference type="SUPFAM" id="SSF53822">
    <property type="entry name" value="Periplasmic binding protein-like I"/>
    <property type="match status" value="1"/>
</dbReference>
<keyword evidence="6" id="KW-1185">Reference proteome</keyword>
<dbReference type="EMBL" id="BMIR01000011">
    <property type="protein sequence ID" value="GGE45009.1"/>
    <property type="molecule type" value="Genomic_DNA"/>
</dbReference>